<feature type="non-terminal residue" evidence="2">
    <location>
        <position position="1"/>
    </location>
</feature>
<dbReference type="PANTHER" id="PTHR11161:SF0">
    <property type="entry name" value="O-ACYLTRANSFERASE LIKE PROTEIN"/>
    <property type="match status" value="1"/>
</dbReference>
<keyword evidence="1" id="KW-1133">Transmembrane helix</keyword>
<dbReference type="Proteomes" id="UP000014760">
    <property type="component" value="Unassembled WGS sequence"/>
</dbReference>
<evidence type="ECO:0000313" key="2">
    <source>
        <dbReference type="EMBL" id="ELT96272.1"/>
    </source>
</evidence>
<feature type="non-terminal residue" evidence="2">
    <location>
        <position position="192"/>
    </location>
</feature>
<dbReference type="OMA" id="DINMICF"/>
<sequence length="192" mass="22623">CRNEWWTNIVYLNNFLGSFAVNLYSSCLNIITIFSIQCMGWTWYLANDFQFYVFSPAVMIPMYILARMIQQEEADWYVDFYIKPWCRYTPYAIGTLLGYIMFKTKCNVKMSKVLLVTIHELWVTTSSWFPKEAWVTSESTRRISFSLGVSMLIFACTTGYGGLINTFLSWKFFIPLSRLTYIGYLLHPMVLY</sequence>
<evidence type="ECO:0000313" key="3">
    <source>
        <dbReference type="EnsemblMetazoa" id="CapteP85683"/>
    </source>
</evidence>
<evidence type="ECO:0000256" key="1">
    <source>
        <dbReference type="SAM" id="Phobius"/>
    </source>
</evidence>
<keyword evidence="1" id="KW-0812">Transmembrane</keyword>
<proteinExistence type="predicted"/>
<dbReference type="OrthoDB" id="207378at2759"/>
<feature type="transmembrane region" description="Helical" evidence="1">
    <location>
        <begin position="49"/>
        <end position="66"/>
    </location>
</feature>
<evidence type="ECO:0000313" key="4">
    <source>
        <dbReference type="Proteomes" id="UP000014760"/>
    </source>
</evidence>
<accession>R7TRR1</accession>
<feature type="transmembrane region" description="Helical" evidence="1">
    <location>
        <begin position="21"/>
        <end position="43"/>
    </location>
</feature>
<feature type="transmembrane region" description="Helical" evidence="1">
    <location>
        <begin position="143"/>
        <end position="161"/>
    </location>
</feature>
<dbReference type="EMBL" id="KB308879">
    <property type="protein sequence ID" value="ELT96272.1"/>
    <property type="molecule type" value="Genomic_DNA"/>
</dbReference>
<dbReference type="EnsemblMetazoa" id="CapteT85683">
    <property type="protein sequence ID" value="CapteP85683"/>
    <property type="gene ID" value="CapteG85683"/>
</dbReference>
<evidence type="ECO:0008006" key="5">
    <source>
        <dbReference type="Google" id="ProtNLM"/>
    </source>
</evidence>
<reference evidence="4" key="1">
    <citation type="submission" date="2012-12" db="EMBL/GenBank/DDBJ databases">
        <authorList>
            <person name="Hellsten U."/>
            <person name="Grimwood J."/>
            <person name="Chapman J.A."/>
            <person name="Shapiro H."/>
            <person name="Aerts A."/>
            <person name="Otillar R.P."/>
            <person name="Terry A.Y."/>
            <person name="Boore J.L."/>
            <person name="Simakov O."/>
            <person name="Marletaz F."/>
            <person name="Cho S.-J."/>
            <person name="Edsinger-Gonzales E."/>
            <person name="Havlak P."/>
            <person name="Kuo D.-H."/>
            <person name="Larsson T."/>
            <person name="Lv J."/>
            <person name="Arendt D."/>
            <person name="Savage R."/>
            <person name="Osoegawa K."/>
            <person name="de Jong P."/>
            <person name="Lindberg D.R."/>
            <person name="Seaver E.C."/>
            <person name="Weisblat D.A."/>
            <person name="Putnam N.H."/>
            <person name="Grigoriev I.V."/>
            <person name="Rokhsar D.S."/>
        </authorList>
    </citation>
    <scope>NUCLEOTIDE SEQUENCE</scope>
    <source>
        <strain evidence="4">I ESC-2004</strain>
    </source>
</reference>
<protein>
    <recommendedName>
        <fullName evidence="5">Acyltransferase 3 domain-containing protein</fullName>
    </recommendedName>
</protein>
<dbReference type="HOGENOM" id="CLU_1286112_0_0_1"/>
<reference evidence="2 4" key="2">
    <citation type="journal article" date="2013" name="Nature">
        <title>Insights into bilaterian evolution from three spiralian genomes.</title>
        <authorList>
            <person name="Simakov O."/>
            <person name="Marletaz F."/>
            <person name="Cho S.J."/>
            <person name="Edsinger-Gonzales E."/>
            <person name="Havlak P."/>
            <person name="Hellsten U."/>
            <person name="Kuo D.H."/>
            <person name="Larsson T."/>
            <person name="Lv J."/>
            <person name="Arendt D."/>
            <person name="Savage R."/>
            <person name="Osoegawa K."/>
            <person name="de Jong P."/>
            <person name="Grimwood J."/>
            <person name="Chapman J.A."/>
            <person name="Shapiro H."/>
            <person name="Aerts A."/>
            <person name="Otillar R.P."/>
            <person name="Terry A.Y."/>
            <person name="Boore J.L."/>
            <person name="Grigoriev I.V."/>
            <person name="Lindberg D.R."/>
            <person name="Seaver E.C."/>
            <person name="Weisblat D.A."/>
            <person name="Putnam N.H."/>
            <person name="Rokhsar D.S."/>
        </authorList>
    </citation>
    <scope>NUCLEOTIDE SEQUENCE</scope>
    <source>
        <strain evidence="2 4">I ESC-2004</strain>
    </source>
</reference>
<keyword evidence="4" id="KW-1185">Reference proteome</keyword>
<dbReference type="EMBL" id="AMQN01011424">
    <property type="status" value="NOT_ANNOTATED_CDS"/>
    <property type="molecule type" value="Genomic_DNA"/>
</dbReference>
<dbReference type="PANTHER" id="PTHR11161">
    <property type="entry name" value="O-ACYLTRANSFERASE"/>
    <property type="match status" value="1"/>
</dbReference>
<gene>
    <name evidence="2" type="ORF">CAPTEDRAFT_85683</name>
</gene>
<dbReference type="AlphaFoldDB" id="R7TRR1"/>
<keyword evidence="1" id="KW-0472">Membrane</keyword>
<organism evidence="2">
    <name type="scientific">Capitella teleta</name>
    <name type="common">Polychaete worm</name>
    <dbReference type="NCBI Taxonomy" id="283909"/>
    <lineage>
        <taxon>Eukaryota</taxon>
        <taxon>Metazoa</taxon>
        <taxon>Spiralia</taxon>
        <taxon>Lophotrochozoa</taxon>
        <taxon>Annelida</taxon>
        <taxon>Polychaeta</taxon>
        <taxon>Sedentaria</taxon>
        <taxon>Scolecida</taxon>
        <taxon>Capitellidae</taxon>
        <taxon>Capitella</taxon>
    </lineage>
</organism>
<dbReference type="InterPro" id="IPR052728">
    <property type="entry name" value="O2_lipid_transport_reg"/>
</dbReference>
<reference evidence="3" key="3">
    <citation type="submission" date="2015-06" db="UniProtKB">
        <authorList>
            <consortium name="EnsemblMetazoa"/>
        </authorList>
    </citation>
    <scope>IDENTIFICATION</scope>
</reference>
<name>R7TRR1_CAPTE</name>